<organism evidence="3 4">
    <name type="scientific">Limnochorda pilosa</name>
    <dbReference type="NCBI Taxonomy" id="1555112"/>
    <lineage>
        <taxon>Bacteria</taxon>
        <taxon>Bacillati</taxon>
        <taxon>Bacillota</taxon>
        <taxon>Limnochordia</taxon>
        <taxon>Limnochordales</taxon>
        <taxon>Limnochordaceae</taxon>
        <taxon>Limnochorda</taxon>
    </lineage>
</organism>
<dbReference type="GO" id="GO:0005829">
    <property type="term" value="C:cytosol"/>
    <property type="evidence" value="ECO:0007669"/>
    <property type="project" value="TreeGrafter"/>
</dbReference>
<feature type="domain" description="HTH cro/C1-type" evidence="2">
    <location>
        <begin position="140"/>
        <end position="194"/>
    </location>
</feature>
<dbReference type="GO" id="GO:0003700">
    <property type="term" value="F:DNA-binding transcription factor activity"/>
    <property type="evidence" value="ECO:0007669"/>
    <property type="project" value="TreeGrafter"/>
</dbReference>
<feature type="domain" description="HTH cro/C1-type" evidence="2">
    <location>
        <begin position="7"/>
        <end position="61"/>
    </location>
</feature>
<dbReference type="AlphaFoldDB" id="A0A0K2SJ97"/>
<dbReference type="RefSeq" id="WP_068135722.1">
    <property type="nucleotide sequence ID" value="NZ_AP014924.1"/>
</dbReference>
<dbReference type="SMART" id="SM00530">
    <property type="entry name" value="HTH_XRE"/>
    <property type="match status" value="3"/>
</dbReference>
<dbReference type="GO" id="GO:0003677">
    <property type="term" value="F:DNA binding"/>
    <property type="evidence" value="ECO:0007669"/>
    <property type="project" value="UniProtKB-KW"/>
</dbReference>
<dbReference type="Pfam" id="PF01381">
    <property type="entry name" value="HTH_3"/>
    <property type="match status" value="2"/>
</dbReference>
<dbReference type="Gene3D" id="1.10.260.40">
    <property type="entry name" value="lambda repressor-like DNA-binding domains"/>
    <property type="match status" value="3"/>
</dbReference>
<dbReference type="OrthoDB" id="371153at2"/>
<accession>A0A0K2SJ97</accession>
<dbReference type="InterPro" id="IPR050807">
    <property type="entry name" value="TransReg_Diox_bact_type"/>
</dbReference>
<proteinExistence type="predicted"/>
<dbReference type="InterPro" id="IPR001387">
    <property type="entry name" value="Cro/C1-type_HTH"/>
</dbReference>
<evidence type="ECO:0000259" key="2">
    <source>
        <dbReference type="PROSITE" id="PS50943"/>
    </source>
</evidence>
<dbReference type="Pfam" id="PF13560">
    <property type="entry name" value="HTH_31"/>
    <property type="match status" value="1"/>
</dbReference>
<dbReference type="CDD" id="cd00093">
    <property type="entry name" value="HTH_XRE"/>
    <property type="match status" value="3"/>
</dbReference>
<dbReference type="EMBL" id="AP014924">
    <property type="protein sequence ID" value="BAS27191.1"/>
    <property type="molecule type" value="Genomic_DNA"/>
</dbReference>
<dbReference type="SUPFAM" id="SSF47413">
    <property type="entry name" value="lambda repressor-like DNA-binding domains"/>
    <property type="match status" value="3"/>
</dbReference>
<keyword evidence="4" id="KW-1185">Reference proteome</keyword>
<evidence type="ECO:0000313" key="4">
    <source>
        <dbReference type="Proteomes" id="UP000065807"/>
    </source>
</evidence>
<gene>
    <name evidence="3" type="ORF">LIP_1340</name>
</gene>
<evidence type="ECO:0000256" key="1">
    <source>
        <dbReference type="ARBA" id="ARBA00023125"/>
    </source>
</evidence>
<keyword evidence="1" id="KW-0238">DNA-binding</keyword>
<dbReference type="InterPro" id="IPR010982">
    <property type="entry name" value="Lambda_DNA-bd_dom_sf"/>
</dbReference>
<dbReference type="PANTHER" id="PTHR46797">
    <property type="entry name" value="HTH-TYPE TRANSCRIPTIONAL REGULATOR"/>
    <property type="match status" value="1"/>
</dbReference>
<evidence type="ECO:0000313" key="3">
    <source>
        <dbReference type="EMBL" id="BAS27191.1"/>
    </source>
</evidence>
<dbReference type="PANTHER" id="PTHR46797:SF1">
    <property type="entry name" value="METHYLPHOSPHONATE SYNTHASE"/>
    <property type="match status" value="1"/>
</dbReference>
<dbReference type="Proteomes" id="UP000065807">
    <property type="component" value="Chromosome"/>
</dbReference>
<sequence>MFDGAVLNRLRIEQGISLKRLAARCGTSASYLSEVERGLKQPSPTVVDRVAGALGVAPDAFYPDAPAPASIGRMLKEERRGRGLSLEEAARRAELPARFLRQVEESAITPSVDVIESLAGALGIPLERLYGGGGALAGRVRALRAFWGLTQAELAERAQVSAGLIGQIERGETLPSLRTIERLAEVLRCSPCTLLLSPASSQADVQAALSPALRRLLADPERHELLCLISSLDARELEFFMSVLRLARQAGLVADSLPDASPGARRYTAR</sequence>
<reference evidence="4" key="1">
    <citation type="submission" date="2015-07" db="EMBL/GenBank/DDBJ databases">
        <title>Complete genome sequence and phylogenetic analysis of Limnochorda pilosa.</title>
        <authorList>
            <person name="Watanabe M."/>
            <person name="Kojima H."/>
            <person name="Fukui M."/>
        </authorList>
    </citation>
    <scope>NUCLEOTIDE SEQUENCE [LARGE SCALE GENOMIC DNA]</scope>
    <source>
        <strain evidence="4">HC45</strain>
    </source>
</reference>
<protein>
    <submittedName>
        <fullName evidence="3">AraC family transcriptional regulator</fullName>
    </submittedName>
</protein>
<dbReference type="KEGG" id="lpil:LIP_1340"/>
<dbReference type="PROSITE" id="PS50943">
    <property type="entry name" value="HTH_CROC1"/>
    <property type="match status" value="3"/>
</dbReference>
<feature type="domain" description="HTH cro/C1-type" evidence="2">
    <location>
        <begin position="75"/>
        <end position="129"/>
    </location>
</feature>
<dbReference type="STRING" id="1555112.LIP_1340"/>
<reference evidence="4" key="2">
    <citation type="journal article" date="2016" name="Int. J. Syst. Evol. Microbiol.">
        <title>Complete genome sequence and cell structure of Limnochorda pilosa, a Gram-negative spore-former within the phylum Firmicutes.</title>
        <authorList>
            <person name="Watanabe M."/>
            <person name="Kojima H."/>
            <person name="Fukui M."/>
        </authorList>
    </citation>
    <scope>NUCLEOTIDE SEQUENCE [LARGE SCALE GENOMIC DNA]</scope>
    <source>
        <strain evidence="4">HC45</strain>
    </source>
</reference>
<name>A0A0K2SJ97_LIMPI</name>